<evidence type="ECO:0000256" key="3">
    <source>
        <dbReference type="ARBA" id="ARBA00022989"/>
    </source>
</evidence>
<comment type="caution">
    <text evidence="6">The sequence shown here is derived from an EMBL/GenBank/DDBJ whole genome shotgun (WGS) entry which is preliminary data.</text>
</comment>
<dbReference type="GO" id="GO:0016020">
    <property type="term" value="C:membrane"/>
    <property type="evidence" value="ECO:0007669"/>
    <property type="project" value="UniProtKB-SubCell"/>
</dbReference>
<sequence>MTLLRAAARTLLASYFVVSGVKAVKDPDSLVPAAQPIADKVVPLVKDYAPDTVARYIPEDAATLIRINGALQLAGGFALATGKGRRLGALLLAASLVPSTIAKHPFWTRDNPEEEAVDKAHFLKNASLLGGVLLAAGDTEGKPSLAWRARRGSEALARDTKKSGRKAVKEGREFAEEALASGALLAGTVVAGSRRARKQAAKDLKKAREVAEKQAAEARKVAEKQAAEFKKNAERAAKDARKNFKKGRDNFAKSAEQARDDVAKQAGQVIKDVKKSDVAKKINKATENIHLGEN</sequence>
<name>A0A7Y9IEI4_9ACTN</name>
<evidence type="ECO:0000256" key="5">
    <source>
        <dbReference type="SAM" id="MobiDB-lite"/>
    </source>
</evidence>
<evidence type="ECO:0000256" key="4">
    <source>
        <dbReference type="ARBA" id="ARBA00023136"/>
    </source>
</evidence>
<keyword evidence="4" id="KW-0472">Membrane</keyword>
<organism evidence="6 7">
    <name type="scientific">Microlunatus parietis</name>
    <dbReference type="NCBI Taxonomy" id="682979"/>
    <lineage>
        <taxon>Bacteria</taxon>
        <taxon>Bacillati</taxon>
        <taxon>Actinomycetota</taxon>
        <taxon>Actinomycetes</taxon>
        <taxon>Propionibacteriales</taxon>
        <taxon>Propionibacteriaceae</taxon>
        <taxon>Microlunatus</taxon>
    </lineage>
</organism>
<gene>
    <name evidence="6" type="ORF">BKA15_006649</name>
</gene>
<reference evidence="6 7" key="1">
    <citation type="submission" date="2020-07" db="EMBL/GenBank/DDBJ databases">
        <title>Sequencing the genomes of 1000 actinobacteria strains.</title>
        <authorList>
            <person name="Klenk H.-P."/>
        </authorList>
    </citation>
    <scope>NUCLEOTIDE SEQUENCE [LARGE SCALE GENOMIC DNA]</scope>
    <source>
        <strain evidence="6 7">DSM 22083</strain>
    </source>
</reference>
<comment type="subcellular location">
    <subcellularLocation>
        <location evidence="1">Membrane</location>
        <topology evidence="1">Multi-pass membrane protein</topology>
    </subcellularLocation>
</comment>
<evidence type="ECO:0000313" key="7">
    <source>
        <dbReference type="Proteomes" id="UP000569914"/>
    </source>
</evidence>
<evidence type="ECO:0000256" key="1">
    <source>
        <dbReference type="ARBA" id="ARBA00004141"/>
    </source>
</evidence>
<dbReference type="Pfam" id="PF07681">
    <property type="entry name" value="DoxX"/>
    <property type="match status" value="1"/>
</dbReference>
<feature type="compositionally biased region" description="Basic and acidic residues" evidence="5">
    <location>
        <begin position="229"/>
        <end position="263"/>
    </location>
</feature>
<keyword evidence="3" id="KW-1133">Transmembrane helix</keyword>
<dbReference type="Proteomes" id="UP000569914">
    <property type="component" value="Unassembled WGS sequence"/>
</dbReference>
<feature type="region of interest" description="Disordered" evidence="5">
    <location>
        <begin position="229"/>
        <end position="274"/>
    </location>
</feature>
<accession>A0A7Y9IEI4</accession>
<dbReference type="RefSeq" id="WP_179757844.1">
    <property type="nucleotide sequence ID" value="NZ_JACCBU010000001.1"/>
</dbReference>
<protein>
    <submittedName>
        <fullName evidence="6">Putative membrane protein YphA (DoxX/SURF4 family)/rubrerythrin</fullName>
    </submittedName>
</protein>
<dbReference type="InterPro" id="IPR032808">
    <property type="entry name" value="DoxX"/>
</dbReference>
<evidence type="ECO:0000313" key="6">
    <source>
        <dbReference type="EMBL" id="NYE75320.1"/>
    </source>
</evidence>
<keyword evidence="7" id="KW-1185">Reference proteome</keyword>
<dbReference type="AlphaFoldDB" id="A0A7Y9IEI4"/>
<keyword evidence="2" id="KW-0812">Transmembrane</keyword>
<evidence type="ECO:0000256" key="2">
    <source>
        <dbReference type="ARBA" id="ARBA00022692"/>
    </source>
</evidence>
<dbReference type="EMBL" id="JACCBU010000001">
    <property type="protein sequence ID" value="NYE75320.1"/>
    <property type="molecule type" value="Genomic_DNA"/>
</dbReference>
<proteinExistence type="predicted"/>